<proteinExistence type="predicted"/>
<dbReference type="Proteomes" id="UP001239111">
    <property type="component" value="Chromosome 2"/>
</dbReference>
<reference evidence="1" key="1">
    <citation type="submission" date="2023-04" db="EMBL/GenBank/DDBJ databases">
        <title>A chromosome-level genome assembly of the parasitoid wasp Eretmocerus hayati.</title>
        <authorList>
            <person name="Zhong Y."/>
            <person name="Liu S."/>
            <person name="Liu Y."/>
        </authorList>
    </citation>
    <scope>NUCLEOTIDE SEQUENCE</scope>
    <source>
        <strain evidence="1">ZJU_SS_LIU_2023</strain>
    </source>
</reference>
<sequence length="353" mass="39362">MGMWVFLILVAGSACLAEESPATSSQRPPIFASNILVSLSSNDVKFGMGVIIHPNFVLTVANNLISKSANEIMVSAMDDGTLQTFAVQKIDYYYSRYDAKLPNGKSRIAHNIAIIYIDGAFNFDDMQLAPASLPEKGYKPPLDEVIEIRGFDDDQDVVTESMSIIDIDKCKKIYQGYSDLYQGEICAESKTISLCENDLGSALITDEGLLVGMASWIYDCKNTSINSQAVFVDVAYYHDWINASMDLMLGGKDRWFKKTWDDAWWAERLFEEKFRGGDEVCEVGPKREKIKGNECYRACDVFRSVNGECVYGNDGSSQCICPNMAGDQSLYDIMNNIPQPNIKNPQCGRKPCE</sequence>
<evidence type="ECO:0000313" key="2">
    <source>
        <dbReference type="Proteomes" id="UP001239111"/>
    </source>
</evidence>
<organism evidence="1 2">
    <name type="scientific">Eretmocerus hayati</name>
    <dbReference type="NCBI Taxonomy" id="131215"/>
    <lineage>
        <taxon>Eukaryota</taxon>
        <taxon>Metazoa</taxon>
        <taxon>Ecdysozoa</taxon>
        <taxon>Arthropoda</taxon>
        <taxon>Hexapoda</taxon>
        <taxon>Insecta</taxon>
        <taxon>Pterygota</taxon>
        <taxon>Neoptera</taxon>
        <taxon>Endopterygota</taxon>
        <taxon>Hymenoptera</taxon>
        <taxon>Apocrita</taxon>
        <taxon>Proctotrupomorpha</taxon>
        <taxon>Chalcidoidea</taxon>
        <taxon>Aphelinidae</taxon>
        <taxon>Aphelininae</taxon>
        <taxon>Eretmocerus</taxon>
    </lineage>
</organism>
<accession>A0ACC2NZR6</accession>
<keyword evidence="2" id="KW-1185">Reference proteome</keyword>
<name>A0ACC2NZR6_9HYME</name>
<comment type="caution">
    <text evidence="1">The sequence shown here is derived from an EMBL/GenBank/DDBJ whole genome shotgun (WGS) entry which is preliminary data.</text>
</comment>
<gene>
    <name evidence="1" type="ORF">QAD02_012108</name>
</gene>
<protein>
    <submittedName>
        <fullName evidence="1">Uncharacterized protein</fullName>
    </submittedName>
</protein>
<evidence type="ECO:0000313" key="1">
    <source>
        <dbReference type="EMBL" id="KAJ8676321.1"/>
    </source>
</evidence>
<dbReference type="EMBL" id="CM056742">
    <property type="protein sequence ID" value="KAJ8676321.1"/>
    <property type="molecule type" value="Genomic_DNA"/>
</dbReference>